<dbReference type="KEGG" id="cpq:CPC231_08395"/>
<protein>
    <submittedName>
        <fullName evidence="2">Helix-turn-helix domain-containing protein</fullName>
    </submittedName>
</protein>
<dbReference type="EMBL" id="CP001829">
    <property type="protein sequence ID" value="ADL11129.1"/>
    <property type="molecule type" value="Genomic_DNA"/>
</dbReference>
<dbReference type="STRING" id="681645.CpC231_1667"/>
<name>D9QC53_CORP2</name>
<evidence type="ECO:0000313" key="2">
    <source>
        <dbReference type="EMBL" id="ADL11129.1"/>
    </source>
</evidence>
<dbReference type="OrthoDB" id="568335at2"/>
<dbReference type="Pfam" id="PF13384">
    <property type="entry name" value="HTH_23"/>
    <property type="match status" value="1"/>
</dbReference>
<dbReference type="AlphaFoldDB" id="D9QC53"/>
<reference evidence="2 3" key="2">
    <citation type="journal article" date="2011" name="PLoS ONE">
        <title>Evidence for reductive genome evolution and lateral acquisition of virulence functions in two Corynebacterium pseudotuberculosis strains.</title>
        <authorList>
            <person name="Ruiz J.C."/>
            <person name="D'Afonseca V."/>
            <person name="Silva A."/>
            <person name="Ali A."/>
            <person name="Pinto A.C."/>
            <person name="Santos A.R."/>
            <person name="Rocha A.A."/>
            <person name="Lopes D.O."/>
            <person name="Dorella F.A."/>
            <person name="Pacheco L.G."/>
            <person name="Costa M.P."/>
            <person name="Turk M.Z."/>
            <person name="Seyffert N."/>
            <person name="Moraes P.M."/>
            <person name="Soares S.C."/>
            <person name="Almeida S.S."/>
            <person name="Castro T.L."/>
            <person name="Abreu V.A."/>
            <person name="Trost E."/>
            <person name="Baumbach J."/>
            <person name="Tauch A."/>
            <person name="Schneider M.P."/>
            <person name="McCulloch J."/>
            <person name="Cerdeira L.T."/>
            <person name="Ramos R.T."/>
            <person name="Zerlotini A."/>
            <person name="Dominitini A."/>
            <person name="Resende D.M."/>
            <person name="Coser E.M."/>
            <person name="Oliveira L.M."/>
            <person name="Pedrosa A.L."/>
            <person name="Vieira C.U."/>
            <person name="Guimaraes C.T."/>
            <person name="Bartholomeu D.C."/>
            <person name="Oliveira D.M."/>
            <person name="Santos F.R."/>
            <person name="Rabelo E.M."/>
            <person name="Lobo F.P."/>
            <person name="Franco G.R."/>
            <person name="Costa A.F."/>
            <person name="Castro I.M."/>
            <person name="Dias S.R."/>
            <person name="Ferro J.A."/>
            <person name="Ortega J.M."/>
            <person name="Paiva L.V."/>
            <person name="Goulart L.R."/>
            <person name="Almeida J.F."/>
            <person name="Ferro M.I."/>
            <person name="Carneiro N.P."/>
            <person name="Falcao P.R."/>
            <person name="Grynberg P."/>
            <person name="Teixeira S.M."/>
            <person name="Brommonschenkel S."/>
            <person name="Oliveira S.C."/>
            <person name="Meyer R."/>
            <person name="Moore R.J."/>
            <person name="Miyoshi A."/>
            <person name="Oliveira G.C."/>
            <person name="Azevedo V."/>
        </authorList>
    </citation>
    <scope>NUCLEOTIDE SEQUENCE [LARGE SCALE GENOMIC DNA]</scope>
    <source>
        <strain evidence="2 3">C231</strain>
    </source>
</reference>
<dbReference type="HOGENOM" id="CLU_1591762_0_0_11"/>
<dbReference type="SUPFAM" id="SSF46689">
    <property type="entry name" value="Homeodomain-like"/>
    <property type="match status" value="1"/>
</dbReference>
<sequence>MAKKHTFNKVIIDTIHATGITHTQAAEMFGVSTRWIRELLHRYNTGGYQALEPQSRCPHTSPRAITDDIIDSAGKVSLRWAGESEKLYIGTRYAGMPIILVCLNNKITAVNPETTEILGRYLLEKGRSYHRNLLKDPHQPNPDKKKSLETSNRNDVSRLHRKAPSGT</sequence>
<organism evidence="2 3">
    <name type="scientific">Corynebacterium pseudotuberculosis (strain C231)</name>
    <dbReference type="NCBI Taxonomy" id="681645"/>
    <lineage>
        <taxon>Bacteria</taxon>
        <taxon>Bacillati</taxon>
        <taxon>Actinomycetota</taxon>
        <taxon>Actinomycetes</taxon>
        <taxon>Mycobacteriales</taxon>
        <taxon>Corynebacteriaceae</taxon>
        <taxon>Corynebacterium</taxon>
    </lineage>
</organism>
<keyword evidence="3" id="KW-1185">Reference proteome</keyword>
<reference evidence="2 3" key="1">
    <citation type="journal article" date="2011" name="J. Bacteriol.">
        <title>Complete genome sequence of Corynebacterium pseudotuberculosis I19, a strain isolated from a cow in Israel with bovine mastitis.</title>
        <authorList>
            <consortium name="Consortium: Rede Paraense de Genomica e Proteomica (RPGP)"/>
            <person name="Silva A."/>
            <person name="Schneider M.P."/>
            <person name="Cerdeira L."/>
            <person name="Barbosa M.S."/>
            <person name="Ramos R.T."/>
            <person name="Carneiro A.R."/>
            <person name="Santos R."/>
            <person name="Lima M."/>
            <person name="D'Afonseca V."/>
            <person name="Almeida S.S."/>
            <person name="Santos A.R."/>
            <person name="Soares S.C."/>
            <person name="Pinto A.C."/>
            <person name="Ali A."/>
            <person name="Dorella F.A."/>
            <person name="Rocha F."/>
            <person name="de Abreu V.A."/>
            <person name="Trost E."/>
            <person name="Tauch A."/>
            <person name="Shpigel N."/>
            <person name="Miyoshi A."/>
            <person name="Azevedo V."/>
        </authorList>
    </citation>
    <scope>NUCLEOTIDE SEQUENCE [LARGE SCALE GENOMIC DNA]</scope>
    <source>
        <strain evidence="2 3">C231</strain>
    </source>
</reference>
<evidence type="ECO:0000256" key="1">
    <source>
        <dbReference type="SAM" id="MobiDB-lite"/>
    </source>
</evidence>
<feature type="region of interest" description="Disordered" evidence="1">
    <location>
        <begin position="132"/>
        <end position="167"/>
    </location>
</feature>
<feature type="compositionally biased region" description="Basic and acidic residues" evidence="1">
    <location>
        <begin position="132"/>
        <end position="148"/>
    </location>
</feature>
<dbReference type="InterPro" id="IPR009057">
    <property type="entry name" value="Homeodomain-like_sf"/>
</dbReference>
<dbReference type="Proteomes" id="UP000000276">
    <property type="component" value="Chromosome"/>
</dbReference>
<evidence type="ECO:0000313" key="3">
    <source>
        <dbReference type="Proteomes" id="UP000000276"/>
    </source>
</evidence>
<dbReference type="RefSeq" id="WP_014522462.1">
    <property type="nucleotide sequence ID" value="NC_017301.2"/>
</dbReference>
<gene>
    <name evidence="2" type="ORF">CPC231_08395</name>
</gene>
<accession>D9QC53</accession>
<proteinExistence type="predicted"/>
<dbReference type="GeneID" id="93973997"/>